<organism evidence="13 14">
    <name type="scientific">Tritrichomonas foetus</name>
    <dbReference type="NCBI Taxonomy" id="1144522"/>
    <lineage>
        <taxon>Eukaryota</taxon>
        <taxon>Metamonada</taxon>
        <taxon>Parabasalia</taxon>
        <taxon>Tritrichomonadida</taxon>
        <taxon>Tritrichomonadidae</taxon>
        <taxon>Tritrichomonas</taxon>
    </lineage>
</organism>
<dbReference type="PROSITE" id="PS51190">
    <property type="entry name" value="FATC"/>
    <property type="match status" value="1"/>
</dbReference>
<dbReference type="FunFam" id="3.30.1010.10:FF:000025">
    <property type="entry name" value="PIKK family atypical protein kinase"/>
    <property type="match status" value="1"/>
</dbReference>
<dbReference type="GO" id="GO:0004674">
    <property type="term" value="F:protein serine/threonine kinase activity"/>
    <property type="evidence" value="ECO:0007669"/>
    <property type="project" value="UniProtKB-KW"/>
</dbReference>
<dbReference type="GO" id="GO:0031931">
    <property type="term" value="C:TORC1 complex"/>
    <property type="evidence" value="ECO:0007669"/>
    <property type="project" value="TreeGrafter"/>
</dbReference>
<keyword evidence="4 9" id="KW-0547">Nucleotide-binding</keyword>
<reference evidence="13" key="1">
    <citation type="submission" date="2016-10" db="EMBL/GenBank/DDBJ databases">
        <authorList>
            <person name="Benchimol M."/>
            <person name="Almeida L.G."/>
            <person name="Vasconcelos A.T."/>
            <person name="Perreira-Neves A."/>
            <person name="Rosa I.A."/>
            <person name="Tasca T."/>
            <person name="Bogo M.R."/>
            <person name="de Souza W."/>
        </authorList>
    </citation>
    <scope>NUCLEOTIDE SEQUENCE [LARGE SCALE GENOMIC DNA]</scope>
    <source>
        <strain evidence="13">K</strain>
    </source>
</reference>
<dbReference type="GO" id="GO:0005634">
    <property type="term" value="C:nucleus"/>
    <property type="evidence" value="ECO:0007669"/>
    <property type="project" value="TreeGrafter"/>
</dbReference>
<dbReference type="InterPro" id="IPR003151">
    <property type="entry name" value="PIK-rel_kinase_FAT"/>
</dbReference>
<proteinExistence type="inferred from homology"/>
<keyword evidence="9" id="KW-0723">Serine/threonine-protein kinase</keyword>
<dbReference type="InterPro" id="IPR000403">
    <property type="entry name" value="PI3/4_kinase_cat_dom"/>
</dbReference>
<comment type="catalytic activity">
    <reaction evidence="7 9">
        <text>L-threonyl-[protein] + ATP = O-phospho-L-threonyl-[protein] + ADP + H(+)</text>
        <dbReference type="Rhea" id="RHEA:46608"/>
        <dbReference type="Rhea" id="RHEA-COMP:11060"/>
        <dbReference type="Rhea" id="RHEA-COMP:11605"/>
        <dbReference type="ChEBI" id="CHEBI:15378"/>
        <dbReference type="ChEBI" id="CHEBI:30013"/>
        <dbReference type="ChEBI" id="CHEBI:30616"/>
        <dbReference type="ChEBI" id="CHEBI:61977"/>
        <dbReference type="ChEBI" id="CHEBI:456216"/>
        <dbReference type="EC" id="2.7.11.1"/>
    </reaction>
</comment>
<dbReference type="Gene3D" id="3.30.1010.10">
    <property type="entry name" value="Phosphatidylinositol 3-kinase Catalytic Subunit, Chain A, domain 4"/>
    <property type="match status" value="1"/>
</dbReference>
<dbReference type="InterPro" id="IPR009076">
    <property type="entry name" value="FRB_dom"/>
</dbReference>
<evidence type="ECO:0000256" key="2">
    <source>
        <dbReference type="ARBA" id="ARBA00022679"/>
    </source>
</evidence>
<dbReference type="FunFam" id="1.10.1070.11:FF:000029">
    <property type="entry name" value="Serine/threonine-protein kinase TOR"/>
    <property type="match status" value="1"/>
</dbReference>
<dbReference type="GO" id="GO:0005737">
    <property type="term" value="C:cytoplasm"/>
    <property type="evidence" value="ECO:0007669"/>
    <property type="project" value="TreeGrafter"/>
</dbReference>
<dbReference type="InterPro" id="IPR036940">
    <property type="entry name" value="PI3/4_kinase_cat_sf"/>
</dbReference>
<evidence type="ECO:0000313" key="13">
    <source>
        <dbReference type="EMBL" id="OHS97693.1"/>
    </source>
</evidence>
<dbReference type="InterPro" id="IPR026683">
    <property type="entry name" value="TOR_cat"/>
</dbReference>
<dbReference type="GO" id="GO:0031932">
    <property type="term" value="C:TORC2 complex"/>
    <property type="evidence" value="ECO:0007669"/>
    <property type="project" value="TreeGrafter"/>
</dbReference>
<comment type="caution">
    <text evidence="13">The sequence shown here is derived from an EMBL/GenBank/DDBJ whole genome shotgun (WGS) entry which is preliminary data.</text>
</comment>
<feature type="domain" description="FAT" evidence="11">
    <location>
        <begin position="1196"/>
        <end position="1747"/>
    </location>
</feature>
<name>A0A1J4JJE5_9EUKA</name>
<evidence type="ECO:0000259" key="10">
    <source>
        <dbReference type="PROSITE" id="PS50290"/>
    </source>
</evidence>
<accession>A0A1J4JJE5</accession>
<dbReference type="InterPro" id="IPR003152">
    <property type="entry name" value="FATC_dom"/>
</dbReference>
<evidence type="ECO:0000256" key="6">
    <source>
        <dbReference type="ARBA" id="ARBA00022840"/>
    </source>
</evidence>
<gene>
    <name evidence="13" type="ORF">TRFO_36063</name>
</gene>
<keyword evidence="3" id="KW-0677">Repeat</keyword>
<dbReference type="Gene3D" id="1.25.10.10">
    <property type="entry name" value="Leucine-rich Repeat Variant"/>
    <property type="match status" value="2"/>
</dbReference>
<dbReference type="RefSeq" id="XP_068350830.1">
    <property type="nucleotide sequence ID" value="XM_068510609.1"/>
</dbReference>
<dbReference type="SMART" id="SM00146">
    <property type="entry name" value="PI3Kc"/>
    <property type="match status" value="1"/>
</dbReference>
<dbReference type="PANTHER" id="PTHR11139:SF9">
    <property type="entry name" value="SERINE_THREONINE-PROTEIN KINASE MTOR"/>
    <property type="match status" value="1"/>
</dbReference>
<feature type="domain" description="PI3K/PI4K catalytic" evidence="10">
    <location>
        <begin position="1920"/>
        <end position="2245"/>
    </location>
</feature>
<feature type="domain" description="FATC" evidence="12">
    <location>
        <begin position="2246"/>
        <end position="2278"/>
    </location>
</feature>
<dbReference type="Pfam" id="PF23593">
    <property type="entry name" value="HEAT_ATR"/>
    <property type="match status" value="1"/>
</dbReference>
<evidence type="ECO:0000256" key="1">
    <source>
        <dbReference type="ARBA" id="ARBA00011031"/>
    </source>
</evidence>
<evidence type="ECO:0000256" key="5">
    <source>
        <dbReference type="ARBA" id="ARBA00022777"/>
    </source>
</evidence>
<evidence type="ECO:0000256" key="3">
    <source>
        <dbReference type="ARBA" id="ARBA00022737"/>
    </source>
</evidence>
<dbReference type="InterPro" id="IPR016024">
    <property type="entry name" value="ARM-type_fold"/>
</dbReference>
<dbReference type="GO" id="GO:0044877">
    <property type="term" value="F:protein-containing complex binding"/>
    <property type="evidence" value="ECO:0007669"/>
    <property type="project" value="InterPro"/>
</dbReference>
<dbReference type="Pfam" id="PF02260">
    <property type="entry name" value="FATC"/>
    <property type="match status" value="1"/>
</dbReference>
<dbReference type="InterPro" id="IPR057564">
    <property type="entry name" value="HEAT_ATR"/>
</dbReference>
<dbReference type="Pfam" id="PF08771">
    <property type="entry name" value="FRB_dom"/>
    <property type="match status" value="1"/>
</dbReference>
<dbReference type="SUPFAM" id="SSF56112">
    <property type="entry name" value="Protein kinase-like (PK-like)"/>
    <property type="match status" value="1"/>
</dbReference>
<evidence type="ECO:0000259" key="11">
    <source>
        <dbReference type="PROSITE" id="PS51189"/>
    </source>
</evidence>
<dbReference type="Pfam" id="PF00454">
    <property type="entry name" value="PI3_PI4_kinase"/>
    <property type="match status" value="1"/>
</dbReference>
<dbReference type="InterPro" id="IPR014009">
    <property type="entry name" value="PIK_FAT"/>
</dbReference>
<dbReference type="InterPro" id="IPR011009">
    <property type="entry name" value="Kinase-like_dom_sf"/>
</dbReference>
<dbReference type="Gene3D" id="1.10.1070.11">
    <property type="entry name" value="Phosphatidylinositol 3-/4-kinase, catalytic domain"/>
    <property type="match status" value="1"/>
</dbReference>
<dbReference type="PROSITE" id="PS51189">
    <property type="entry name" value="FAT"/>
    <property type="match status" value="1"/>
</dbReference>
<dbReference type="InterPro" id="IPR011989">
    <property type="entry name" value="ARM-like"/>
</dbReference>
<dbReference type="PROSITE" id="PS00916">
    <property type="entry name" value="PI3_4_KINASE_2"/>
    <property type="match status" value="1"/>
</dbReference>
<dbReference type="Pfam" id="PF11865">
    <property type="entry name" value="mTOR_dom"/>
    <property type="match status" value="1"/>
</dbReference>
<dbReference type="SMART" id="SM01345">
    <property type="entry name" value="Rapamycin_bind"/>
    <property type="match status" value="1"/>
</dbReference>
<dbReference type="Pfam" id="PF02259">
    <property type="entry name" value="FAT"/>
    <property type="match status" value="1"/>
</dbReference>
<dbReference type="InterPro" id="IPR024585">
    <property type="entry name" value="mTOR_dom"/>
</dbReference>
<evidence type="ECO:0000256" key="9">
    <source>
        <dbReference type="RuleBase" id="RU364109"/>
    </source>
</evidence>
<dbReference type="GO" id="GO:0106310">
    <property type="term" value="F:protein serine kinase activity"/>
    <property type="evidence" value="ECO:0007669"/>
    <property type="project" value="RHEA"/>
</dbReference>
<evidence type="ECO:0000313" key="14">
    <source>
        <dbReference type="Proteomes" id="UP000179807"/>
    </source>
</evidence>
<comment type="catalytic activity">
    <reaction evidence="8">
        <text>L-seryl-[protein] + ATP = O-phospho-L-seryl-[protein] + ADP + H(+)</text>
        <dbReference type="Rhea" id="RHEA:17989"/>
        <dbReference type="Rhea" id="RHEA-COMP:9863"/>
        <dbReference type="Rhea" id="RHEA-COMP:11604"/>
        <dbReference type="ChEBI" id="CHEBI:15378"/>
        <dbReference type="ChEBI" id="CHEBI:29999"/>
        <dbReference type="ChEBI" id="CHEBI:30616"/>
        <dbReference type="ChEBI" id="CHEBI:83421"/>
        <dbReference type="ChEBI" id="CHEBI:456216"/>
        <dbReference type="EC" id="2.7.11.1"/>
    </reaction>
</comment>
<dbReference type="GO" id="GO:0016242">
    <property type="term" value="P:negative regulation of macroautophagy"/>
    <property type="evidence" value="ECO:0007669"/>
    <property type="project" value="TreeGrafter"/>
</dbReference>
<protein>
    <recommendedName>
        <fullName evidence="9">Serine/threonine-protein kinase TOR</fullName>
        <ecNumber evidence="9">2.7.11.1</ecNumber>
    </recommendedName>
</protein>
<dbReference type="CDD" id="cd05169">
    <property type="entry name" value="PIKKc_TOR"/>
    <property type="match status" value="1"/>
</dbReference>
<dbReference type="SUPFAM" id="SSF48371">
    <property type="entry name" value="ARM repeat"/>
    <property type="match status" value="1"/>
</dbReference>
<evidence type="ECO:0000256" key="8">
    <source>
        <dbReference type="ARBA" id="ARBA00048679"/>
    </source>
</evidence>
<evidence type="ECO:0000256" key="7">
    <source>
        <dbReference type="ARBA" id="ARBA00047899"/>
    </source>
</evidence>
<dbReference type="PROSITE" id="PS50290">
    <property type="entry name" value="PI3_4_KINASE_3"/>
    <property type="match status" value="1"/>
</dbReference>
<keyword evidence="5 9" id="KW-0418">Kinase</keyword>
<dbReference type="GO" id="GO:0005524">
    <property type="term" value="F:ATP binding"/>
    <property type="evidence" value="ECO:0007669"/>
    <property type="project" value="UniProtKB-KW"/>
</dbReference>
<sequence length="2278" mass="258960">MNLSTLEIPQFSDEMIKKYRDYYCAFYLEMVRMSNANLNTYISNFIQLITKLAKSGLKPDIIRSAIGVVALHEFGYDNFNELSSIFDRLLPQTDLEYVKFTSWCAGQLTHHPTVEQSRYASLLFRRLIGWTRSTGRRSRNLAAAYLLDSLSNACGMVVVVFFPALQSIIWRLVSDESMTVLNATASAVDNFTCAVIRYTRSDLTTYLDFFSKLCPNLLSFGEPIRRYIALLLLKKLINNSPDYYVPKFLTLYDSIMESTIDQPLYVKSMCYGVMASLAQVDPKQFVQIVAKEFFSKTPELLEKFPQETVESLCILIRAIPFHMKTKLEQIKEFAENLINYPDSAFPLLTQIFKSFGILALPIDDEMVTSLMETPITEEYRSFIVTSCKMFSNSFSKKNKTILSNRLKTELSSNKPLLALQIIAEIPPECLINHNEILDALNPLKASLNIPTRQAVPKAIFNIAKHCQGISHEFIVDEMFHLALYDHALEVRAAALSVLHDNTDKSLASPECMKFFQVFVNDDATTVRRLTFRILEKLLVFNPIMVTSITRNALLDSFFIIRNVPSIRQRSRTAKCLPDLVRASAKTITVYSSGFMDIAVDVFAKRATQNQKFENFLEVHANDSFLIGIVDTVALLAPLDPEVVAKHGDFLLMFLCQCLNNENNRLLILSVLNLLYVLLIAPASSLLYRAKAPLILSSVSNLLATTDSRNERLACLQVIGAIGVLEVHQKPTPVSCVSPPNIEDSLARQFYHPSRDIETDIDDSLLLNPYPEADSQYNTCFVADAVLEIFKDESLDEFYFECVHALVNIFEKQKTYMLAYFDLFITRLLDVMKTSTDFEMKKYLPLYAQLINNSQNNISPFVKQSLELINDRFSHDLAQEFVSVILALLNALKDAYSPYASETICLLIGILDNSKTTDATLCRDVLNAFAVVGIYAADLLYLIVPQICDAVECEQTLPKVRVHALHALTTLTRSVDLFPYLGPIMRAMSFGLFYPDPKTSHSAFDFLCTILKAQGLQFMKSAEPIIQIIRSRNMSTKELDDVVTQVKKGDFNTTFKPLPKEIKAKFNQSNRNKASAYIFSEDAITTKAMTPNLGREQHLEQWLRSFTLTVVSNSPSAEIRACTTLATSYVPLATKLFNIAFLSCWTFLSENAKKQITQSFSDLLNASGTYDTVNHEIIKLLVFMDKIEKPLDIPISDLLSASIRYGGAAFALHLVSRDIEKNPDDIERIETIIDLYAKLSSWPNAIGVWKKSQMKSSHLNKVEVLARLKMWDQVEPAYHEHFYEHRDFRSFVGMTESLAALAMWDDLMGLFETFRSLKRHQKAQVAPYFAAAAMRLGKWDCLDKALEAAPEDSLSCTCMAALNALHKKQYNKVDEYVAHGFSLIASSPIAFLADNQQIHHEIMVTCQELVEISEMKSWTLNIHRKEIEEVWNERLKTAPRDFDLWFGIIANRAGFAEIKDQNIIKFFSMKSATLGTKLHSNAFESLFPAFDWNTAPDLHKVCYIVAHWNTGEKQRALSEMSQLTKTLTGSLLVECQLIYSNWILEVDDSLEGLKSAYIHLKSIIDHQGNEHDGIKNILNSPSGKRTMSNLAAKRMRRATSETINGLVLPVQIFKELTSNTTSVDLLRKWSDVNVALISLDNSHVTHYVTNAIDSLTRCAQLSPSFPDIVLLLNLFFEHADISTVFSTTAHSCIEALQPKLLLQASPQLLVQLSHPSKSVADFVHDIIINLLNEHYHELLFSVIVLTKSNNLGRSRAAHSILEEFHQSHHDVYDEVILIRKCMLRAAVTWPEMMLNQITDAFEHFKHGQYLKMRETLEVICEMGNKERAKCPMHIQFQKEYGDDIRQLRLILDSFIPTEQKSISEVSAWCKSTQDKLSEELKQIRTIQMAAISPELCERTHFLFAVFGTYKPYRPIIKIQYFVGQFSVYMSKQQPKDVIVKGEDGNFYQYLLKGHEDLRLDERIMQFFRLINSLLMKESCFNSNFIQTICVIPLSLGHGLVQWVPGTETLRNVVEDYRRLHGVEPMAEYELANRLSVMNFDQLIPIQKMQVIEYVFRDIPDTDIANSFWLKAPSAEAWLKRTNTFAISTAITSIVGYIIGLGDRHPSNLLIDRNTGKVIHIDFGDCFEKAMIRKFLPEVVPFRLTRMMAKAFGAAGVDGLFRSSFINMSNLLRENCRVLVMVLAVFVHEPLIDPEELEPNAELMQCAAASGIQVEKLIVPKEKLNTSSKEIRKRVRQKLTGTDFEEGTHLSVEDQATKLIQMATDTYNLSRMYSGWCPYW</sequence>
<dbReference type="EMBL" id="MLAK01001100">
    <property type="protein sequence ID" value="OHS97693.1"/>
    <property type="molecule type" value="Genomic_DNA"/>
</dbReference>
<dbReference type="Proteomes" id="UP000179807">
    <property type="component" value="Unassembled WGS sequence"/>
</dbReference>
<dbReference type="GeneID" id="94845313"/>
<dbReference type="InterPro" id="IPR018936">
    <property type="entry name" value="PI3/4_kinase_CS"/>
</dbReference>
<dbReference type="VEuPathDB" id="TrichDB:TRFO_36063"/>
<comment type="similarity">
    <text evidence="1 9">Belongs to the PI3/PI4-kinase family.</text>
</comment>
<dbReference type="EC" id="2.7.11.1" evidence="9"/>
<evidence type="ECO:0000256" key="4">
    <source>
        <dbReference type="ARBA" id="ARBA00022741"/>
    </source>
</evidence>
<keyword evidence="6 9" id="KW-0067">ATP-binding</keyword>
<dbReference type="OrthoDB" id="381190at2759"/>
<dbReference type="SMART" id="SM01343">
    <property type="entry name" value="FATC"/>
    <property type="match status" value="1"/>
</dbReference>
<dbReference type="PANTHER" id="PTHR11139">
    <property type="entry name" value="ATAXIA TELANGIECTASIA MUTATED ATM -RELATED"/>
    <property type="match status" value="1"/>
</dbReference>
<evidence type="ECO:0000259" key="12">
    <source>
        <dbReference type="PROSITE" id="PS51190"/>
    </source>
</evidence>
<dbReference type="InterPro" id="IPR050517">
    <property type="entry name" value="DDR_Repair_Kinase"/>
</dbReference>
<keyword evidence="14" id="KW-1185">Reference proteome</keyword>
<dbReference type="SMART" id="SM01346">
    <property type="entry name" value="DUF3385"/>
    <property type="match status" value="1"/>
</dbReference>
<dbReference type="GO" id="GO:0031929">
    <property type="term" value="P:TOR signaling"/>
    <property type="evidence" value="ECO:0007669"/>
    <property type="project" value="TreeGrafter"/>
</dbReference>
<keyword evidence="2 9" id="KW-0808">Transferase</keyword>